<dbReference type="OrthoDB" id="5307922at2759"/>
<name>A0A0D7B575_9AGAR</name>
<gene>
    <name evidence="2" type="ORF">CYLTODRAFT_424425</name>
</gene>
<dbReference type="SUPFAM" id="SSF63829">
    <property type="entry name" value="Calcium-dependent phosphotriesterase"/>
    <property type="match status" value="1"/>
</dbReference>
<dbReference type="AlphaFoldDB" id="A0A0D7B575"/>
<feature type="transmembrane region" description="Helical" evidence="1">
    <location>
        <begin position="57"/>
        <end position="75"/>
    </location>
</feature>
<dbReference type="InterPro" id="IPR011042">
    <property type="entry name" value="6-blade_b-propeller_TolB-like"/>
</dbReference>
<keyword evidence="1" id="KW-1133">Transmembrane helix</keyword>
<sequence>MRIERRAWYQSVNQVPTNRASCCDLRQHGSEYICLDLPWTLNFDEEHFDEELRTRMGALRAIAAGLALLLSVILYRGQHSIFNSILVSRTFPAVWTPANLSSPCTYPLLDPDLRLCEDAVLDGDRVLVSCDRGRFSWNTATGPMLDPTSTGSLWLYKPSARSITRLTITEFPVAHVFHPVGLALRFPDAYVVNQGKTATTIEHLHLDEDGTARWLRTLSFPSQHPAPNALALTPDGTGLYVSNDKRFTPRVSPILSHLETLSSVPLGWVGFINTTTGAYTRAAQGLVFPNGVSVSPDGLHVAVAESAFSRLHIYARDPLTNALEWETVVQLPAIPDNVHYAGLDRVVVGGIPWMPSMDARRQGKGTTKAAAWVMEVLFNQEDEKWEQWDGAPVNASSVTIALPEQPAVKIRTLMQSNGEVIEASTGASYDPERGEVYVAGLADTRGFVVCKV</sequence>
<keyword evidence="1" id="KW-0472">Membrane</keyword>
<keyword evidence="1" id="KW-0812">Transmembrane</keyword>
<evidence type="ECO:0000256" key="1">
    <source>
        <dbReference type="SAM" id="Phobius"/>
    </source>
</evidence>
<dbReference type="Proteomes" id="UP000054007">
    <property type="component" value="Unassembled WGS sequence"/>
</dbReference>
<proteinExistence type="predicted"/>
<dbReference type="EMBL" id="KN880594">
    <property type="protein sequence ID" value="KIY65329.1"/>
    <property type="molecule type" value="Genomic_DNA"/>
</dbReference>
<protein>
    <submittedName>
        <fullName evidence="2">Calcium-dependent phosphotriesterase</fullName>
    </submittedName>
</protein>
<keyword evidence="3" id="KW-1185">Reference proteome</keyword>
<evidence type="ECO:0000313" key="3">
    <source>
        <dbReference type="Proteomes" id="UP000054007"/>
    </source>
</evidence>
<dbReference type="PANTHER" id="PTHR11799">
    <property type="entry name" value="PARAOXONASE"/>
    <property type="match status" value="1"/>
</dbReference>
<reference evidence="2 3" key="1">
    <citation type="journal article" date="2015" name="Fungal Genet. Biol.">
        <title>Evolution of novel wood decay mechanisms in Agaricales revealed by the genome sequences of Fistulina hepatica and Cylindrobasidium torrendii.</title>
        <authorList>
            <person name="Floudas D."/>
            <person name="Held B.W."/>
            <person name="Riley R."/>
            <person name="Nagy L.G."/>
            <person name="Koehler G."/>
            <person name="Ransdell A.S."/>
            <person name="Younus H."/>
            <person name="Chow J."/>
            <person name="Chiniquy J."/>
            <person name="Lipzen A."/>
            <person name="Tritt A."/>
            <person name="Sun H."/>
            <person name="Haridas S."/>
            <person name="LaButti K."/>
            <person name="Ohm R.A."/>
            <person name="Kues U."/>
            <person name="Blanchette R.A."/>
            <person name="Grigoriev I.V."/>
            <person name="Minto R.E."/>
            <person name="Hibbett D.S."/>
        </authorList>
    </citation>
    <scope>NUCLEOTIDE SEQUENCE [LARGE SCALE GENOMIC DNA]</scope>
    <source>
        <strain evidence="2 3">FP15055 ss-10</strain>
    </source>
</reference>
<accession>A0A0D7B575</accession>
<dbReference type="InterPro" id="IPR051288">
    <property type="entry name" value="Serum_paraoxonase/arylesterase"/>
</dbReference>
<dbReference type="Gene3D" id="2.120.10.30">
    <property type="entry name" value="TolB, C-terminal domain"/>
    <property type="match status" value="1"/>
</dbReference>
<dbReference type="PANTHER" id="PTHR11799:SF30">
    <property type="entry name" value="SERUM PARAOXONASE_ARYLESTERASE 2"/>
    <property type="match status" value="1"/>
</dbReference>
<evidence type="ECO:0000313" key="2">
    <source>
        <dbReference type="EMBL" id="KIY65329.1"/>
    </source>
</evidence>
<organism evidence="2 3">
    <name type="scientific">Cylindrobasidium torrendii FP15055 ss-10</name>
    <dbReference type="NCBI Taxonomy" id="1314674"/>
    <lineage>
        <taxon>Eukaryota</taxon>
        <taxon>Fungi</taxon>
        <taxon>Dikarya</taxon>
        <taxon>Basidiomycota</taxon>
        <taxon>Agaricomycotina</taxon>
        <taxon>Agaricomycetes</taxon>
        <taxon>Agaricomycetidae</taxon>
        <taxon>Agaricales</taxon>
        <taxon>Marasmiineae</taxon>
        <taxon>Physalacriaceae</taxon>
        <taxon>Cylindrobasidium</taxon>
    </lineage>
</organism>